<evidence type="ECO:0008006" key="5">
    <source>
        <dbReference type="Google" id="ProtNLM"/>
    </source>
</evidence>
<keyword evidence="2" id="KW-0732">Signal</keyword>
<protein>
    <recommendedName>
        <fullName evidence="5">Lipoprotein</fullName>
    </recommendedName>
</protein>
<feature type="compositionally biased region" description="Basic and acidic residues" evidence="1">
    <location>
        <begin position="149"/>
        <end position="169"/>
    </location>
</feature>
<evidence type="ECO:0000256" key="2">
    <source>
        <dbReference type="SAM" id="SignalP"/>
    </source>
</evidence>
<evidence type="ECO:0000313" key="3">
    <source>
        <dbReference type="EMBL" id="EAE5604441.1"/>
    </source>
</evidence>
<organism evidence="3 4">
    <name type="scientific">Listeria monocytogenes</name>
    <dbReference type="NCBI Taxonomy" id="1639"/>
    <lineage>
        <taxon>Bacteria</taxon>
        <taxon>Bacillati</taxon>
        <taxon>Bacillota</taxon>
        <taxon>Bacilli</taxon>
        <taxon>Bacillales</taxon>
        <taxon>Listeriaceae</taxon>
        <taxon>Listeria</taxon>
    </lineage>
</organism>
<feature type="chain" id="PRO_5042840102" description="Lipoprotein" evidence="2">
    <location>
        <begin position="23"/>
        <end position="278"/>
    </location>
</feature>
<dbReference type="Proteomes" id="UP000332711">
    <property type="component" value="Unassembled WGS sequence"/>
</dbReference>
<evidence type="ECO:0000256" key="1">
    <source>
        <dbReference type="SAM" id="MobiDB-lite"/>
    </source>
</evidence>
<sequence length="278" mass="30569">MKKGVIALMLLISAILLVGCNAQSNTENAKKTERYGDEIKEKTKTSDNTIKANIDTDLPSGMLFEISEKSEDGTTLEKQTGEIGVLGGIKGTFEDVKPGNYTLTYTTLPLEEQSKKVQEKIKEADKTFDGQFIKNGVLNKVETVTLTGSDKEDKKESENVSFKDEAEQGSERYTATAGKILYNNDTTNITGQRYHFSGEIIQKLQVDGESAWLVKNDVGYVMPVFSEDFDAAVGDNVEIWGTLTGDGYQASDFKVDNIVGMTGSMRIVQLNINGKEIQ</sequence>
<dbReference type="EMBL" id="AAASTI010000005">
    <property type="protein sequence ID" value="EAE5604441.1"/>
    <property type="molecule type" value="Genomic_DNA"/>
</dbReference>
<feature type="signal peptide" evidence="2">
    <location>
        <begin position="1"/>
        <end position="22"/>
    </location>
</feature>
<comment type="caution">
    <text evidence="3">The sequence shown here is derived from an EMBL/GenBank/DDBJ whole genome shotgun (WGS) entry which is preliminary data.</text>
</comment>
<proteinExistence type="predicted"/>
<gene>
    <name evidence="3" type="ORF">E1X78_09990</name>
</gene>
<dbReference type="RefSeq" id="WP_070213620.1">
    <property type="nucleotide sequence ID" value="NZ_CADEHJ010000001.1"/>
</dbReference>
<accession>A0AAN2WLP8</accession>
<reference evidence="3 4" key="1">
    <citation type="submission" date="2019-03" db="EMBL/GenBank/DDBJ databases">
        <authorList>
            <person name="Ashton P.M."/>
            <person name="Dallman T."/>
            <person name="Nair S."/>
            <person name="De Pinna E."/>
            <person name="Peters T."/>
            <person name="Grant K."/>
        </authorList>
    </citation>
    <scope>NUCLEOTIDE SEQUENCE [LARGE SCALE GENOMIC DNA]</scope>
    <source>
        <strain evidence="3">RL15000440</strain>
    </source>
</reference>
<name>A0AAN2WLP8_LISMN</name>
<dbReference type="AlphaFoldDB" id="A0AAN2WLP8"/>
<evidence type="ECO:0000313" key="4">
    <source>
        <dbReference type="Proteomes" id="UP000332711"/>
    </source>
</evidence>
<feature type="region of interest" description="Disordered" evidence="1">
    <location>
        <begin position="148"/>
        <end position="169"/>
    </location>
</feature>
<dbReference type="PROSITE" id="PS51257">
    <property type="entry name" value="PROKAR_LIPOPROTEIN"/>
    <property type="match status" value="1"/>
</dbReference>